<organism evidence="4 5">
    <name type="scientific">Rhizobium leguminosarum</name>
    <dbReference type="NCBI Taxonomy" id="384"/>
    <lineage>
        <taxon>Bacteria</taxon>
        <taxon>Pseudomonadati</taxon>
        <taxon>Pseudomonadota</taxon>
        <taxon>Alphaproteobacteria</taxon>
        <taxon>Hyphomicrobiales</taxon>
        <taxon>Rhizobiaceae</taxon>
        <taxon>Rhizobium/Agrobacterium group</taxon>
        <taxon>Rhizobium</taxon>
    </lineage>
</organism>
<sequence>MSPRVTDDHALALLAEGVLDASPEEIVRVAIDNGVDVAALETKVRAMIEARVAAAAQSERTDFSVGETVALRSDPKRVGVVTAIAPSNRATRYSVFIDRRVETLYASQLLPADIAPAAMGATVNELNARLTALQLAAPSLANLYSLQSGRIDFIPYQFRPVLKFIRADRPRLLVADEVGVGKTIEAGLLLRELQARRPLRSVLVVCSKALVVEEKWHREMRRFDEEFVTLSGTDLRHCLDQTDLDGEWPERHARAILPFSLINENLLHGYPMRRGGTRSKGLATLDTPPRFDLLIVDEAHNARNTDTNLHQGLRILADNAEAVVLVTATPIQLGTGDLFSLLNLLRPDLVIDRPTFERMAAPNSEINAAVAAVRGGQLDWQEKALENLRRAAATDWGRVMLAPSPEYRAVMAAIGETRDDDGRVRLIQRVEALHSFASMISRTRRRDIGEFTTRKPQTVAVPFTSEQQTVHDAILEVQRAVYQRTHGTGPLGFLMTTIRRQAASSLHGLVPFLETILTRRLTDIERVEIDDEAVDVLDNGIDAIRDEIAAVLAQARLLAPTDPKLERLLTIVAEKGMMANRRLLVFSAFRHTLAYVETALRLQGVRVGLIHGDVGDDDRRVLRRAFALEPDDPDAIDVLLSSEVGSEGLDFQFCDALVNYDIPWNPMRIEQRIGRIDRYGQTSETVAIYNLVTPGTVDFDIYERCLLRIGIFERAIGGSEAILGEIATRLQQVAEDFSLTPSERQVRLQQLADNEIRQIAETEALEEREAELFGVRVSRRIDDEIAEASSRWLEPEALERLIGLYLERTLEVGRTPISGQGPAKTLRLSTEARRRLVPQRTRGVRPNLLDREWEGWLRGDQQTLGLTFDRATANTDRKLSFVTPVHPLTQAAARALAGDEEVHVSLAVQAPGLPPGCHPFAIYQWQLVGLKEDAILVPVVADAEIARVFMDLLLSARDAPSGTLPTMSMLEALDSWHHDLWLERRAAHIAQAAEIARFRRDSLNASHRARLAVLEEQAALASEERIRRMRTAQISRAAADFLEALASLARDEARADILARRVVAGVIELEG</sequence>
<evidence type="ECO:0000313" key="5">
    <source>
        <dbReference type="Proteomes" id="UP000290767"/>
    </source>
</evidence>
<accession>A0A4Q1U9A4</accession>
<evidence type="ECO:0000256" key="1">
    <source>
        <dbReference type="ARBA" id="ARBA00022801"/>
    </source>
</evidence>
<dbReference type="Pfam" id="PF00271">
    <property type="entry name" value="Helicase_C"/>
    <property type="match status" value="1"/>
</dbReference>
<dbReference type="PROSITE" id="PS51194">
    <property type="entry name" value="HELICASE_CTER"/>
    <property type="match status" value="1"/>
</dbReference>
<dbReference type="Gene3D" id="3.40.50.10810">
    <property type="entry name" value="Tandem AAA-ATPase domain"/>
    <property type="match status" value="1"/>
</dbReference>
<dbReference type="AlphaFoldDB" id="A0A4Q1U9A4"/>
<dbReference type="EMBL" id="MZMU01000003">
    <property type="protein sequence ID" value="RXT28003.1"/>
    <property type="molecule type" value="Genomic_DNA"/>
</dbReference>
<dbReference type="InterPro" id="IPR000330">
    <property type="entry name" value="SNF2_N"/>
</dbReference>
<dbReference type="Pfam" id="PF00176">
    <property type="entry name" value="SNF2-rel_dom"/>
    <property type="match status" value="1"/>
</dbReference>
<dbReference type="Gene3D" id="3.40.50.300">
    <property type="entry name" value="P-loop containing nucleotide triphosphate hydrolases"/>
    <property type="match status" value="1"/>
</dbReference>
<evidence type="ECO:0000259" key="3">
    <source>
        <dbReference type="PROSITE" id="PS51194"/>
    </source>
</evidence>
<dbReference type="InterPro" id="IPR001650">
    <property type="entry name" value="Helicase_C-like"/>
</dbReference>
<name>A0A4Q1U9A4_RHILE</name>
<dbReference type="InterPro" id="IPR014001">
    <property type="entry name" value="Helicase_ATP-bd"/>
</dbReference>
<keyword evidence="1" id="KW-0378">Hydrolase</keyword>
<evidence type="ECO:0000259" key="2">
    <source>
        <dbReference type="PROSITE" id="PS51192"/>
    </source>
</evidence>
<comment type="caution">
    <text evidence="4">The sequence shown here is derived from an EMBL/GenBank/DDBJ whole genome shotgun (WGS) entry which is preliminary data.</text>
</comment>
<evidence type="ECO:0008006" key="6">
    <source>
        <dbReference type="Google" id="ProtNLM"/>
    </source>
</evidence>
<dbReference type="CDD" id="cd18793">
    <property type="entry name" value="SF2_C_SNF"/>
    <property type="match status" value="1"/>
</dbReference>
<dbReference type="InterPro" id="IPR027417">
    <property type="entry name" value="P-loop_NTPase"/>
</dbReference>
<evidence type="ECO:0000313" key="4">
    <source>
        <dbReference type="EMBL" id="RXT28003.1"/>
    </source>
</evidence>
<dbReference type="InterPro" id="IPR049730">
    <property type="entry name" value="SNF2/RAD54-like_C"/>
</dbReference>
<feature type="domain" description="Helicase C-terminal" evidence="3">
    <location>
        <begin position="564"/>
        <end position="752"/>
    </location>
</feature>
<protein>
    <recommendedName>
        <fullName evidence="6">Helicase</fullName>
    </recommendedName>
</protein>
<gene>
    <name evidence="4" type="ORF">B5P46_04100</name>
</gene>
<dbReference type="InterPro" id="IPR038718">
    <property type="entry name" value="SNF2-like_sf"/>
</dbReference>
<reference evidence="4 5" key="1">
    <citation type="submission" date="2017-03" db="EMBL/GenBank/DDBJ databases">
        <authorList>
            <person name="Safronova V.I."/>
            <person name="Sazanova A.L."/>
            <person name="Chirak E.R."/>
        </authorList>
    </citation>
    <scope>NUCLEOTIDE SEQUENCE [LARGE SCALE GENOMIC DNA]</scope>
    <source>
        <strain evidence="4 5">Tri-43</strain>
    </source>
</reference>
<dbReference type="SMART" id="SM00490">
    <property type="entry name" value="HELICc"/>
    <property type="match status" value="1"/>
</dbReference>
<dbReference type="RefSeq" id="WP_129417614.1">
    <property type="nucleotide sequence ID" value="NZ_MZMU01000003.1"/>
</dbReference>
<dbReference type="SUPFAM" id="SSF52540">
    <property type="entry name" value="P-loop containing nucleoside triphosphate hydrolases"/>
    <property type="match status" value="2"/>
</dbReference>
<dbReference type="GO" id="GO:0005524">
    <property type="term" value="F:ATP binding"/>
    <property type="evidence" value="ECO:0007669"/>
    <property type="project" value="InterPro"/>
</dbReference>
<dbReference type="Proteomes" id="UP000290767">
    <property type="component" value="Unassembled WGS sequence"/>
</dbReference>
<dbReference type="GO" id="GO:0004386">
    <property type="term" value="F:helicase activity"/>
    <property type="evidence" value="ECO:0007669"/>
    <property type="project" value="UniProtKB-KW"/>
</dbReference>
<dbReference type="GO" id="GO:0016787">
    <property type="term" value="F:hydrolase activity"/>
    <property type="evidence" value="ECO:0007669"/>
    <property type="project" value="UniProtKB-KW"/>
</dbReference>
<feature type="domain" description="Helicase ATP-binding" evidence="2">
    <location>
        <begin position="163"/>
        <end position="348"/>
    </location>
</feature>
<dbReference type="SMART" id="SM00487">
    <property type="entry name" value="DEXDc"/>
    <property type="match status" value="1"/>
</dbReference>
<dbReference type="PROSITE" id="PS51192">
    <property type="entry name" value="HELICASE_ATP_BIND_1"/>
    <property type="match status" value="1"/>
</dbReference>
<dbReference type="PANTHER" id="PTHR10799">
    <property type="entry name" value="SNF2/RAD54 HELICASE FAMILY"/>
    <property type="match status" value="1"/>
</dbReference>
<proteinExistence type="predicted"/>